<dbReference type="Proteomes" id="UP000225977">
    <property type="component" value="Segment"/>
</dbReference>
<proteinExistence type="predicted"/>
<evidence type="ECO:0000313" key="1">
    <source>
        <dbReference type="EMBL" id="AMW61531.1"/>
    </source>
</evidence>
<name>A0A143FIJ2_9CAUD</name>
<organism evidence="1 2">
    <name type="scientific">Bacillus phage Juglone</name>
    <dbReference type="NCBI Taxonomy" id="1805949"/>
    <lineage>
        <taxon>Viruses</taxon>
        <taxon>Duplodnaviria</taxon>
        <taxon>Heunggongvirae</taxon>
        <taxon>Uroviricota</taxon>
        <taxon>Caudoviricetes</taxon>
        <taxon>Herelleviridae</taxon>
        <taxon>Bastillevirinae</taxon>
        <taxon>Bequatrovirus</taxon>
        <taxon>Bequatrovirus troll</taxon>
    </lineage>
</organism>
<sequence>MKVLLVYGDGDGAARYFNDNYDPKSVYNEMVVKGVTKIDKPDDYGDDAIHVELYEFVGVDKSFISFLYEQEIVDLDHAENTDFFVVED</sequence>
<protein>
    <submittedName>
        <fullName evidence="1">Uncharacterized protein</fullName>
    </submittedName>
</protein>
<accession>A0A143FIJ2</accession>
<reference evidence="2" key="1">
    <citation type="submission" date="2016-02" db="EMBL/GenBank/DDBJ databases">
        <authorList>
            <person name="Mokah H."/>
            <person name="Prakash A."/>
            <person name="Horton L."/>
            <person name="Cochran E."/>
            <person name="Foltz S."/>
            <person name="Olszewski N."/>
            <person name="Jeyasankar M."/>
            <person name="Sehgal N."/>
            <person name="Miller A."/>
            <person name="Luong A."/>
            <person name="Miller R."/>
            <person name="Afzal A."/>
            <person name="Dandamudi K."/>
            <person name="Yoo S."/>
            <person name="Shi R."/>
            <person name="Carvalho R."/>
            <person name="Koparde V.N."/>
            <person name="Lee V."/>
            <person name="Buck G."/>
            <person name="Serrano M.G."/>
            <person name="Johnson A."/>
        </authorList>
    </citation>
    <scope>NUCLEOTIDE SEQUENCE [LARGE SCALE GENOMIC DNA]</scope>
</reference>
<evidence type="ECO:0000313" key="2">
    <source>
        <dbReference type="Proteomes" id="UP000225977"/>
    </source>
</evidence>
<gene>
    <name evidence="1" type="ORF">JUGLONE_44</name>
</gene>
<dbReference type="EMBL" id="KU737345">
    <property type="protein sequence ID" value="AMW61531.1"/>
    <property type="molecule type" value="Genomic_DNA"/>
</dbReference>